<keyword evidence="2" id="KW-1133">Transmembrane helix</keyword>
<keyword evidence="2" id="KW-0812">Transmembrane</keyword>
<reference evidence="4" key="1">
    <citation type="submission" date="2015-08" db="EMBL/GenBank/DDBJ databases">
        <authorList>
            <person name="Babu N.S."/>
            <person name="Beckwith C.J."/>
            <person name="Beseler K.G."/>
            <person name="Brison A."/>
            <person name="Carone J.V."/>
            <person name="Caskin T.P."/>
            <person name="Diamond M."/>
            <person name="Durham M.E."/>
            <person name="Foxe J.M."/>
            <person name="Go M."/>
            <person name="Henderson B.A."/>
            <person name="Jones I.B."/>
            <person name="McGettigan J.A."/>
            <person name="Micheletti S.J."/>
            <person name="Nasrallah M.E."/>
            <person name="Ortiz D."/>
            <person name="Piller C.R."/>
            <person name="Privatt S.R."/>
            <person name="Schneider S.L."/>
            <person name="Sharp S."/>
            <person name="Smith T.C."/>
            <person name="Stanton J.D."/>
            <person name="Ullery H.E."/>
            <person name="Wilson R.J."/>
            <person name="Serrano M.G."/>
            <person name="Buck G."/>
            <person name="Lee V."/>
            <person name="Wang Y."/>
            <person name="Carvalho R."/>
            <person name="Voegtly L."/>
            <person name="Shi R."/>
            <person name="Duckworth R."/>
            <person name="Johnson A."/>
            <person name="Loviza R."/>
            <person name="Walstead R."/>
            <person name="Shah Z."/>
            <person name="Kiflezghi M."/>
            <person name="Wade K."/>
            <person name="Ball S.L."/>
            <person name="Bradley K.W."/>
            <person name="Asai D.J."/>
            <person name="Bowman C.A."/>
            <person name="Russell D.A."/>
            <person name="Pope W.H."/>
            <person name="Jacobs-Sera D."/>
            <person name="Hendrix R.W."/>
            <person name="Hatfull G.F."/>
        </authorList>
    </citation>
    <scope>NUCLEOTIDE SEQUENCE</scope>
</reference>
<dbReference type="Pfam" id="PF01476">
    <property type="entry name" value="LysM"/>
    <property type="match status" value="1"/>
</dbReference>
<name>A0A2P2BX65_9ZZZZ</name>
<dbReference type="InterPro" id="IPR052196">
    <property type="entry name" value="Bact_Kbp"/>
</dbReference>
<dbReference type="CDD" id="cd00118">
    <property type="entry name" value="LysM"/>
    <property type="match status" value="2"/>
</dbReference>
<evidence type="ECO:0000313" key="4">
    <source>
        <dbReference type="EMBL" id="CUR54351.1"/>
    </source>
</evidence>
<dbReference type="InterPro" id="IPR018392">
    <property type="entry name" value="LysM"/>
</dbReference>
<protein>
    <submittedName>
        <fullName evidence="4">Putative LysM domain protein</fullName>
    </submittedName>
</protein>
<dbReference type="PANTHER" id="PTHR34700:SF4">
    <property type="entry name" value="PHAGE-LIKE ELEMENT PBSX PROTEIN XKDP"/>
    <property type="match status" value="1"/>
</dbReference>
<organism evidence="4">
    <name type="scientific">metagenome</name>
    <dbReference type="NCBI Taxonomy" id="256318"/>
    <lineage>
        <taxon>unclassified sequences</taxon>
        <taxon>metagenomes</taxon>
    </lineage>
</organism>
<dbReference type="EMBL" id="CZKA01000007">
    <property type="protein sequence ID" value="CUR54351.1"/>
    <property type="molecule type" value="Genomic_DNA"/>
</dbReference>
<evidence type="ECO:0000256" key="2">
    <source>
        <dbReference type="SAM" id="Phobius"/>
    </source>
</evidence>
<dbReference type="InterPro" id="IPR036779">
    <property type="entry name" value="LysM_dom_sf"/>
</dbReference>
<evidence type="ECO:0000256" key="1">
    <source>
        <dbReference type="SAM" id="MobiDB-lite"/>
    </source>
</evidence>
<dbReference type="AlphaFoldDB" id="A0A2P2BX65"/>
<proteinExistence type="predicted"/>
<feature type="region of interest" description="Disordered" evidence="1">
    <location>
        <begin position="291"/>
        <end position="343"/>
    </location>
</feature>
<dbReference type="PROSITE" id="PS51782">
    <property type="entry name" value="LYSM"/>
    <property type="match status" value="2"/>
</dbReference>
<dbReference type="SUPFAM" id="SSF54106">
    <property type="entry name" value="LysM domain"/>
    <property type="match status" value="1"/>
</dbReference>
<accession>A0A2P2BX65</accession>
<feature type="transmembrane region" description="Helical" evidence="2">
    <location>
        <begin position="54"/>
        <end position="79"/>
    </location>
</feature>
<feature type="transmembrane region" description="Helical" evidence="2">
    <location>
        <begin position="100"/>
        <end position="122"/>
    </location>
</feature>
<keyword evidence="2" id="KW-0472">Membrane</keyword>
<feature type="domain" description="LysM" evidence="3">
    <location>
        <begin position="171"/>
        <end position="221"/>
    </location>
</feature>
<evidence type="ECO:0000259" key="3">
    <source>
        <dbReference type="PROSITE" id="PS51782"/>
    </source>
</evidence>
<feature type="domain" description="LysM" evidence="3">
    <location>
        <begin position="235"/>
        <end position="291"/>
    </location>
</feature>
<sequence length="1040" mass="110559">MSNLRQRLRGLAATIAILLLVGGTPVLLVAIRATPWHQDLGDLGDLLTSPDDGTLVMVMIAVVAWAAWAVMALSVLFAATAQVRGISAPKLPGLAIPQGVAGRLVAMAALLFVAVPAVTAAFPAPPAHSIAAPPVDAPQKSAPAVALAQTPIQAAPAAPVVDALMADEDTIDYTVKRGDSLWKIADRLLGDGARYVEIVDLNADVLGGHPDFITAGTVLRVPHTVEPHAGDQPSETYVVEPGDTLSEIALDELGDPMRYPEIYEASRDTVQNDGTHLEDPDVIRPGWKLTIPGTAPREPIEPVEAVPDPPSHRSEGATHPAAPTPGHTREPTAEPYDGAEPTQVAGVDDAANPTDDVTPGWLLPGLTGAGALLAGALLLALRRHRSTQLRFRRPGHIIAPPPPELRAVEKTTQLAGAVMAPRLEALDAALRWLATVMSTLPAVTSVELTPDTLILHLAQDSALPAPWEGNEKTWSLALDAAIPTDLDQFAPYPLLVTVGQSVDQHLWLLNLEHLGVVSVTGDPENAEAIGRYVAAELALNPWSDLVDVDILGLGAELATIAPVRLHHHSDGDLTFLDRLARHLTSGPRLPGHDPEQFHAVVSANGVGGRTPVRQIVKIIRAHPGRPGAAVIAVNSTPEPGDVILEVTPDSRLRVSSLNLDVTAAGLTAEEAAVCAAIVEVTRDAENAPMPVDDTAEEGWRRRTDVAGALRTALVEPRPDGPAGEGSLLPLPAMQYADAAPTTAQDIEALAPVAAPETRTSAEAADPTLDQDIALWLAPECPLPKLVLLGPVRARAHGDVSGIAKRKPFYTELLAYLALHPAGTTSSEIADAMSITTKRAYVDLKMLRSWLGTNPRTGVDHLPSAKQSRAAIERGTPSYQVDDVLVDLDLFRRLRMRAQSRGAAGLKDLQTALRLVTGEPFTQLRPVGWTWLLEGERLDHVMGCAVVDVAHILTTHALSVGDLDLARFSAETAYRAAPYDETSRLDLVEVAAVTGHADLAERQLIDGVFNRSDDDLGPVDLPPRTATVVRQRGWDRRPSRR</sequence>
<gene>
    <name evidence="4" type="ORF">NOCA2150093</name>
</gene>
<dbReference type="Gene3D" id="3.10.350.10">
    <property type="entry name" value="LysM domain"/>
    <property type="match status" value="2"/>
</dbReference>
<dbReference type="SMART" id="SM00257">
    <property type="entry name" value="LysM"/>
    <property type="match status" value="2"/>
</dbReference>
<dbReference type="PANTHER" id="PTHR34700">
    <property type="entry name" value="POTASSIUM BINDING PROTEIN KBP"/>
    <property type="match status" value="1"/>
</dbReference>